<evidence type="ECO:0000256" key="2">
    <source>
        <dbReference type="SAM" id="MobiDB-lite"/>
    </source>
</evidence>
<feature type="compositionally biased region" description="Acidic residues" evidence="2">
    <location>
        <begin position="531"/>
        <end position="544"/>
    </location>
</feature>
<comment type="caution">
    <text evidence="4">The sequence shown here is derived from an EMBL/GenBank/DDBJ whole genome shotgun (WGS) entry which is preliminary data.</text>
</comment>
<accession>A0A812VCH2</accession>
<organism evidence="4 5">
    <name type="scientific">Symbiodinium natans</name>
    <dbReference type="NCBI Taxonomy" id="878477"/>
    <lineage>
        <taxon>Eukaryota</taxon>
        <taxon>Sar</taxon>
        <taxon>Alveolata</taxon>
        <taxon>Dinophyceae</taxon>
        <taxon>Suessiales</taxon>
        <taxon>Symbiodiniaceae</taxon>
        <taxon>Symbiodinium</taxon>
    </lineage>
</organism>
<sequence length="1695" mass="185297">MTGMERSSIEHTLHSLQKDIESKATTIKHLQSALDAKSQTINILSKANKSQNKDGGGSLEAYIEEAVGEMCKRKLAAKDDEVNRLMELLHDLEERSASNPQNPQSPQQSPQSAGPQTGQTGDAQRLEELQKELQELQDSTVLPLRERNEALEAERSELAEQLQALQAQSASQSSARAEAAQQLSQFREYQSKAFELKSANDALNEQLEAVNEEIQQMQSDHKDEVDQLRKELSTLQSDRQAHHQAVAAQIDSKVKAIRLSLENEKRSLEQELEDAREKAHAQLQAVSNERDHLQLRLHAQEVEVQALRDVVEAAEAQKPEPDQPDQPEQPEQSEQPEQPVPRKAQEKVERAKALREQSQFAFDEMTRHLAEIREAGEAERKRLQADLDQQLKQRAAALLEVQNERDSLQTQAEALEQANKAVSLQRDEIARQLREKERAHQELADELEEQQEQLKTNQQRYGVLSMVHALQRSTVLPAFSLFRRALSQESPEGSSPDSHNIGFGGKDADSLGDTSIGDGVASTGDLAGDASLEDSDDESDDSYALDDRSQQEFAELMKENTFESLFVGAGLLSEDATAVTGELQQHVANIDKSLELFPQMYSTLMQELDKRGFGKEMRKFLSLMRKAMGRSVRMASTMAELEEKHANVNMKLKNLLGSKYLEWHLKSLRTAGQHEVLLRFQKNQMAALKADYDDVLEQYGDQCEQNRQVKQEVQALQAQVEDSRQQLEASKDNEVRQRNESLVQELREVRQELGAAQQQIQTLEAFKANADKAVHAEPSEPAEPAADCNQTSEASEIKQDASDGAVEASLPAKGKGKGKKGPGPPPVSQEGETAETPETAGDSLPTPTATKGKAKGKKGPGPPPVRQEAESESAVSAKEDSAGDAGDAGAAGDAGDAGAAAEVAPTTTTTKGKGKGKKGPGPPPAKVSAEVQEPTETTETSETTETTKTEEGPPPKPKGKGKKGPGPPPPSLSNPSNPPAEAAPDMQDAPAGPSKGKGKKGPPLPQGKGGAVPESANEDTAPSAQGTKGKPAAPAKGGPKGKAAGKGKAALPEVDPGPEPPKDLIGKKFHWTNVAGNRFAGSMFQQIVDSLNSSKTAEQAEAAADKAEAEQQEKQERQEQQEEPEQPQAKKPKMRTLLENLQKSFFKKKEDSTEAAKDQKEAKKKTVAQCLNSRKSQAVEIFLNGCGVNIDHVRRCVLDLDTSEKSLNVEHLAKVIELYPKGEEFQELMDFKKGNDPSILPWARAEEFLIQLVDISDFTVRAECCLTRGMFASESDEVSQDLTTLHEALTAACNCDNLRKIFTVIMQIGNYLNHGTNKGAQRGFTLDTLPILSRVEGFEGKAYSLLRFIMDEVEPDVQRGALQELKLCEAASKLDFDESVRRLSEMDKKLSVMEEALKQSTGTGADGEGEGKPSRFGEHFEAEMQGFVADAKLRLSNLRRQSEEVQELSKTCCDLFAEKPRTPAPETLGKLAAFRKDMDAATKTNLLWKAKMDNKKKREQAKMAQNAQKTSALEVEKPSAETAETPSIPVTGANPPAETASPPKMKMMQVQEPRISFLAAPLQDLEAVTTATGRPSLLRKGKMDNKKKKEQAKPQKTSALEVEAESFSQSAHDAAAGSPPKLMQERKSHGVSVDMALHPPEVPHPSLAEQYRKERQSHGAPGPGPCADLSAELDMDAPLPPPEEPRPSLAEQFRK</sequence>
<feature type="non-terminal residue" evidence="4">
    <location>
        <position position="1695"/>
    </location>
</feature>
<feature type="compositionally biased region" description="Pro residues" evidence="2">
    <location>
        <begin position="965"/>
        <end position="978"/>
    </location>
</feature>
<feature type="compositionally biased region" description="Low complexity" evidence="2">
    <location>
        <begin position="926"/>
        <end position="944"/>
    </location>
</feature>
<feature type="compositionally biased region" description="Low complexity" evidence="2">
    <location>
        <begin position="830"/>
        <end position="851"/>
    </location>
</feature>
<evidence type="ECO:0000259" key="3">
    <source>
        <dbReference type="PROSITE" id="PS51444"/>
    </source>
</evidence>
<feature type="region of interest" description="Disordered" evidence="2">
    <location>
        <begin position="315"/>
        <end position="347"/>
    </location>
</feature>
<dbReference type="InterPro" id="IPR015425">
    <property type="entry name" value="FH2_Formin"/>
</dbReference>
<reference evidence="4" key="1">
    <citation type="submission" date="2021-02" db="EMBL/GenBank/DDBJ databases">
        <authorList>
            <person name="Dougan E. K."/>
            <person name="Rhodes N."/>
            <person name="Thang M."/>
            <person name="Chan C."/>
        </authorList>
    </citation>
    <scope>NUCLEOTIDE SEQUENCE</scope>
</reference>
<feature type="region of interest" description="Disordered" evidence="2">
    <location>
        <begin position="487"/>
        <end position="544"/>
    </location>
</feature>
<evidence type="ECO:0000313" key="5">
    <source>
        <dbReference type="Proteomes" id="UP000604046"/>
    </source>
</evidence>
<keyword evidence="5" id="KW-1185">Reference proteome</keyword>
<feature type="compositionally biased region" description="Low complexity" evidence="2">
    <location>
        <begin position="97"/>
        <end position="119"/>
    </location>
</feature>
<dbReference type="Pfam" id="PF02181">
    <property type="entry name" value="FH2"/>
    <property type="match status" value="1"/>
</dbReference>
<dbReference type="PANTHER" id="PTHR45725">
    <property type="entry name" value="FORMIN HOMOLOGY 2 FAMILY MEMBER"/>
    <property type="match status" value="1"/>
</dbReference>
<dbReference type="PANTHER" id="PTHR45725:SF1">
    <property type="entry name" value="DISHEVELLED ASSOCIATED ACTIVATOR OF MORPHOGENESIS, ISOFORM D"/>
    <property type="match status" value="1"/>
</dbReference>
<feature type="compositionally biased region" description="Low complexity" evidence="2">
    <location>
        <begin position="979"/>
        <end position="994"/>
    </location>
</feature>
<feature type="region of interest" description="Disordered" evidence="2">
    <location>
        <begin position="1571"/>
        <end position="1695"/>
    </location>
</feature>
<dbReference type="PROSITE" id="PS51444">
    <property type="entry name" value="FH2"/>
    <property type="match status" value="1"/>
</dbReference>
<dbReference type="EMBL" id="CAJNDS010002827">
    <property type="protein sequence ID" value="CAE7611293.1"/>
    <property type="molecule type" value="Genomic_DNA"/>
</dbReference>
<feature type="compositionally biased region" description="Basic residues" evidence="2">
    <location>
        <begin position="1577"/>
        <end position="1590"/>
    </location>
</feature>
<dbReference type="InterPro" id="IPR042201">
    <property type="entry name" value="FH2_Formin_sf"/>
</dbReference>
<feature type="compositionally biased region" description="Low complexity" evidence="2">
    <location>
        <begin position="883"/>
        <end position="911"/>
    </location>
</feature>
<dbReference type="Gene3D" id="1.20.58.2220">
    <property type="entry name" value="Formin, FH2 domain"/>
    <property type="match status" value="1"/>
</dbReference>
<dbReference type="SMART" id="SM00498">
    <property type="entry name" value="FH2"/>
    <property type="match status" value="1"/>
</dbReference>
<dbReference type="SUPFAM" id="SSF101447">
    <property type="entry name" value="Formin homology 2 domain (FH2 domain)"/>
    <property type="match status" value="1"/>
</dbReference>
<proteinExistence type="predicted"/>
<feature type="region of interest" description="Disordered" evidence="2">
    <location>
        <begin position="1494"/>
        <end position="1543"/>
    </location>
</feature>
<feature type="compositionally biased region" description="Low complexity" evidence="2">
    <location>
        <begin position="1028"/>
        <end position="1037"/>
    </location>
</feature>
<dbReference type="Proteomes" id="UP000604046">
    <property type="component" value="Unassembled WGS sequence"/>
</dbReference>
<gene>
    <name evidence="4" type="primary">forF</name>
    <name evidence="4" type="ORF">SNAT2548_LOCUS34751</name>
</gene>
<evidence type="ECO:0000256" key="1">
    <source>
        <dbReference type="SAM" id="Coils"/>
    </source>
</evidence>
<feature type="compositionally biased region" description="Polar residues" evidence="2">
    <location>
        <begin position="487"/>
        <end position="498"/>
    </location>
</feature>
<feature type="region of interest" description="Disordered" evidence="2">
    <location>
        <begin position="95"/>
        <end position="121"/>
    </location>
</feature>
<feature type="region of interest" description="Disordered" evidence="2">
    <location>
        <begin position="1095"/>
        <end position="1135"/>
    </location>
</feature>
<feature type="region of interest" description="Disordered" evidence="2">
    <location>
        <begin position="771"/>
        <end position="1068"/>
    </location>
</feature>
<keyword evidence="1" id="KW-0175">Coiled coil</keyword>
<dbReference type="OrthoDB" id="1668162at2759"/>
<feature type="coiled-coil region" evidence="1">
    <location>
        <begin position="638"/>
        <end position="766"/>
    </location>
</feature>
<evidence type="ECO:0000313" key="4">
    <source>
        <dbReference type="EMBL" id="CAE7611293.1"/>
    </source>
</evidence>
<feature type="domain" description="FH2" evidence="3">
    <location>
        <begin position="1056"/>
        <end position="1504"/>
    </location>
</feature>
<feature type="compositionally biased region" description="Basic and acidic residues" evidence="2">
    <location>
        <begin position="1103"/>
        <end position="1120"/>
    </location>
</feature>
<feature type="coiled-coil region" evidence="1">
    <location>
        <begin position="373"/>
        <end position="460"/>
    </location>
</feature>
<dbReference type="InterPro" id="IPR051425">
    <property type="entry name" value="Formin_Homology"/>
</dbReference>
<name>A0A812VCH2_9DINO</name>
<protein>
    <submittedName>
        <fullName evidence="4">ForF protein</fullName>
    </submittedName>
</protein>